<dbReference type="SUPFAM" id="SSF54637">
    <property type="entry name" value="Thioesterase/thiol ester dehydrase-isomerase"/>
    <property type="match status" value="1"/>
</dbReference>
<sequence>MAPTTIPPSARLKSNYKYFLTHNVRWSDVDRYAHVNNSIYHHYFDTIANEYLVNHCNMNPEQSDLVGLMIASTVRFFSPITFPGSLTLGLTVSHIGATSVEYQIAVWQDSPAPSEEDKAHGREEGKEGLACAVCFATHVFVRRVGHVKVKGMEEGVRRGLERILVESGAESSDKKRHQAFRQSSKPQLPIPLPARRMFKLQRASSTSTTMSAQESNKAVQGHISSAQDPTDPDPETKLKSTVEETLAAAEDVTGGGVKQARRILIWGRMLG</sequence>
<evidence type="ECO:0000256" key="2">
    <source>
        <dbReference type="ARBA" id="ARBA00022801"/>
    </source>
</evidence>
<dbReference type="Gene3D" id="3.10.129.10">
    <property type="entry name" value="Hotdog Thioesterase"/>
    <property type="match status" value="1"/>
</dbReference>
<dbReference type="InterPro" id="IPR050563">
    <property type="entry name" value="4-hydroxybenzoyl-CoA_TE"/>
</dbReference>
<dbReference type="EMBL" id="BACD03000055">
    <property type="protein sequence ID" value="GAO51900.1"/>
    <property type="molecule type" value="Genomic_DNA"/>
</dbReference>
<feature type="domain" description="Thioesterase" evidence="4">
    <location>
        <begin position="33"/>
        <end position="111"/>
    </location>
</feature>
<dbReference type="Pfam" id="PF03061">
    <property type="entry name" value="4HBT"/>
    <property type="match status" value="1"/>
</dbReference>
<proteinExistence type="inferred from homology"/>
<dbReference type="InterPro" id="IPR029069">
    <property type="entry name" value="HotDog_dom_sf"/>
</dbReference>
<organism evidence="5 6">
    <name type="scientific">Saitoella complicata (strain BCRC 22490 / CBS 7301 / JCM 7358 / NBRC 10748 / NRRL Y-17804)</name>
    <dbReference type="NCBI Taxonomy" id="698492"/>
    <lineage>
        <taxon>Eukaryota</taxon>
        <taxon>Fungi</taxon>
        <taxon>Dikarya</taxon>
        <taxon>Ascomycota</taxon>
        <taxon>Taphrinomycotina</taxon>
        <taxon>Taphrinomycotina incertae sedis</taxon>
        <taxon>Saitoella</taxon>
    </lineage>
</organism>
<feature type="region of interest" description="Disordered" evidence="3">
    <location>
        <begin position="167"/>
        <end position="188"/>
    </location>
</feature>
<feature type="compositionally biased region" description="Polar residues" evidence="3">
    <location>
        <begin position="202"/>
        <end position="228"/>
    </location>
</feature>
<dbReference type="GO" id="GO:0047617">
    <property type="term" value="F:fatty acyl-CoA hydrolase activity"/>
    <property type="evidence" value="ECO:0007669"/>
    <property type="project" value="TreeGrafter"/>
</dbReference>
<feature type="region of interest" description="Disordered" evidence="3">
    <location>
        <begin position="201"/>
        <end position="241"/>
    </location>
</feature>
<name>A0A0E9NR70_SAICN</name>
<dbReference type="CDD" id="cd00586">
    <property type="entry name" value="4HBT"/>
    <property type="match status" value="1"/>
</dbReference>
<gene>
    <name evidence="5" type="ORF">G7K_5988-t1</name>
</gene>
<evidence type="ECO:0000313" key="6">
    <source>
        <dbReference type="Proteomes" id="UP000033140"/>
    </source>
</evidence>
<dbReference type="PANTHER" id="PTHR31793:SF27">
    <property type="entry name" value="NOVEL THIOESTERASE SUPERFAMILY DOMAIN AND SAPOSIN A-TYPE DOMAIN CONTAINING PROTEIN (0610012H03RIK)"/>
    <property type="match status" value="1"/>
</dbReference>
<reference evidence="5 6" key="1">
    <citation type="journal article" date="2011" name="J. Gen. Appl. Microbiol.">
        <title>Draft genome sequencing of the enigmatic yeast Saitoella complicata.</title>
        <authorList>
            <person name="Nishida H."/>
            <person name="Hamamoto M."/>
            <person name="Sugiyama J."/>
        </authorList>
    </citation>
    <scope>NUCLEOTIDE SEQUENCE [LARGE SCALE GENOMIC DNA]</scope>
    <source>
        <strain evidence="5 6">NRRL Y-17804</strain>
    </source>
</reference>
<evidence type="ECO:0000313" key="5">
    <source>
        <dbReference type="EMBL" id="GAO51900.1"/>
    </source>
</evidence>
<dbReference type="AlphaFoldDB" id="A0A0E9NR70"/>
<reference evidence="5 6" key="2">
    <citation type="journal article" date="2014" name="J. Gen. Appl. Microbiol.">
        <title>The early diverging ascomycetous budding yeast Saitoella complicata has three histone deacetylases belonging to the Clr6, Hos2, and Rpd3 lineages.</title>
        <authorList>
            <person name="Nishida H."/>
            <person name="Matsumoto T."/>
            <person name="Kondo S."/>
            <person name="Hamamoto M."/>
            <person name="Yoshikawa H."/>
        </authorList>
    </citation>
    <scope>NUCLEOTIDE SEQUENCE [LARGE SCALE GENOMIC DNA]</scope>
    <source>
        <strain evidence="5 6">NRRL Y-17804</strain>
    </source>
</reference>
<accession>A0A0E9NR70</accession>
<dbReference type="PANTHER" id="PTHR31793">
    <property type="entry name" value="4-HYDROXYBENZOYL-COA THIOESTERASE FAMILY MEMBER"/>
    <property type="match status" value="1"/>
</dbReference>
<evidence type="ECO:0000256" key="1">
    <source>
        <dbReference type="ARBA" id="ARBA00005953"/>
    </source>
</evidence>
<evidence type="ECO:0000259" key="4">
    <source>
        <dbReference type="Pfam" id="PF03061"/>
    </source>
</evidence>
<dbReference type="InterPro" id="IPR006683">
    <property type="entry name" value="Thioestr_dom"/>
</dbReference>
<comment type="similarity">
    <text evidence="1">Belongs to the 4-hydroxybenzoyl-CoA thioesterase family.</text>
</comment>
<keyword evidence="6" id="KW-1185">Reference proteome</keyword>
<evidence type="ECO:0000256" key="3">
    <source>
        <dbReference type="SAM" id="MobiDB-lite"/>
    </source>
</evidence>
<dbReference type="Proteomes" id="UP000033140">
    <property type="component" value="Unassembled WGS sequence"/>
</dbReference>
<keyword evidence="2" id="KW-0378">Hydrolase</keyword>
<reference evidence="5 6" key="3">
    <citation type="journal article" date="2015" name="Genome Announc.">
        <title>Draft Genome Sequence of the Archiascomycetous Yeast Saitoella complicata.</title>
        <authorList>
            <person name="Yamauchi K."/>
            <person name="Kondo S."/>
            <person name="Hamamoto M."/>
            <person name="Takahashi Y."/>
            <person name="Ogura Y."/>
            <person name="Hayashi T."/>
            <person name="Nishida H."/>
        </authorList>
    </citation>
    <scope>NUCLEOTIDE SEQUENCE [LARGE SCALE GENOMIC DNA]</scope>
    <source>
        <strain evidence="5 6">NRRL Y-17804</strain>
    </source>
</reference>
<dbReference type="STRING" id="698492.A0A0E9NR70"/>
<protein>
    <recommendedName>
        <fullName evidence="4">Thioesterase domain-containing protein</fullName>
    </recommendedName>
</protein>
<comment type="caution">
    <text evidence="5">The sequence shown here is derived from an EMBL/GenBank/DDBJ whole genome shotgun (WGS) entry which is preliminary data.</text>
</comment>